<comment type="caution">
    <text evidence="27">The sequence shown here is derived from an EMBL/GenBank/DDBJ whole genome shotgun (WGS) entry which is preliminary data.</text>
</comment>
<comment type="similarity">
    <text evidence="3 25">Belongs to the Nudix hydrolase family.</text>
</comment>
<comment type="catalytic activity">
    <reaction evidence="23">
        <text>N(6)-methyl-dATP + H2O = N(6)-methyl-dAMP + diphosphate + H(+)</text>
        <dbReference type="Rhea" id="RHEA:67604"/>
        <dbReference type="ChEBI" id="CHEBI:15377"/>
        <dbReference type="ChEBI" id="CHEBI:15378"/>
        <dbReference type="ChEBI" id="CHEBI:33019"/>
        <dbReference type="ChEBI" id="CHEBI:169976"/>
        <dbReference type="ChEBI" id="CHEBI:172872"/>
    </reaction>
    <physiologicalReaction direction="left-to-right" evidence="23">
        <dbReference type="Rhea" id="RHEA:67605"/>
    </physiologicalReaction>
</comment>
<dbReference type="CDD" id="cd03427">
    <property type="entry name" value="NUDIX_MTH1_Nudt1"/>
    <property type="match status" value="1"/>
</dbReference>
<evidence type="ECO:0000256" key="7">
    <source>
        <dbReference type="ARBA" id="ARBA00022801"/>
    </source>
</evidence>
<name>A0A3L6ZQK0_9MICO</name>
<evidence type="ECO:0000256" key="10">
    <source>
        <dbReference type="ARBA" id="ARBA00024448"/>
    </source>
</evidence>
<comment type="subunit">
    <text evidence="4">Monomer.</text>
</comment>
<organism evidence="27 28">
    <name type="scientific">Mycetocola manganoxydans</name>
    <dbReference type="NCBI Taxonomy" id="699879"/>
    <lineage>
        <taxon>Bacteria</taxon>
        <taxon>Bacillati</taxon>
        <taxon>Actinomycetota</taxon>
        <taxon>Actinomycetes</taxon>
        <taxon>Micrococcales</taxon>
        <taxon>Microbacteriaceae</taxon>
        <taxon>Mycetocola</taxon>
    </lineage>
</organism>
<evidence type="ECO:0000256" key="16">
    <source>
        <dbReference type="ARBA" id="ARBA00029673"/>
    </source>
</evidence>
<evidence type="ECO:0000256" key="9">
    <source>
        <dbReference type="ARBA" id="ARBA00022884"/>
    </source>
</evidence>
<evidence type="ECO:0000256" key="19">
    <source>
        <dbReference type="ARBA" id="ARBA00031927"/>
    </source>
</evidence>
<evidence type="ECO:0000256" key="8">
    <source>
        <dbReference type="ARBA" id="ARBA00022842"/>
    </source>
</evidence>
<comment type="catalytic activity">
    <reaction evidence="10">
        <text>8-oxo-dATP + H2O = 8-oxo-dAMP + diphosphate + H(+)</text>
        <dbReference type="Rhea" id="RHEA:65396"/>
        <dbReference type="ChEBI" id="CHEBI:15377"/>
        <dbReference type="ChEBI" id="CHEBI:15378"/>
        <dbReference type="ChEBI" id="CHEBI:33019"/>
        <dbReference type="ChEBI" id="CHEBI:71361"/>
        <dbReference type="ChEBI" id="CHEBI:172871"/>
    </reaction>
    <physiologicalReaction direction="left-to-right" evidence="10">
        <dbReference type="Rhea" id="RHEA:65397"/>
    </physiologicalReaction>
</comment>
<comment type="catalytic activity">
    <reaction evidence="12">
        <text>8-oxo-dGTP + H2O = 8-oxo-dGMP + diphosphate + H(+)</text>
        <dbReference type="Rhea" id="RHEA:31575"/>
        <dbReference type="ChEBI" id="CHEBI:15377"/>
        <dbReference type="ChEBI" id="CHEBI:15378"/>
        <dbReference type="ChEBI" id="CHEBI:33019"/>
        <dbReference type="ChEBI" id="CHEBI:63224"/>
        <dbReference type="ChEBI" id="CHEBI:77896"/>
    </reaction>
    <physiologicalReaction direction="left-to-right" evidence="12">
        <dbReference type="Rhea" id="RHEA:31576"/>
    </physiologicalReaction>
</comment>
<comment type="catalytic activity">
    <reaction evidence="13">
        <text>2-oxo-ATP + H2O = 2-oxo-AMP + diphosphate + H(+)</text>
        <dbReference type="Rhea" id="RHEA:67392"/>
        <dbReference type="ChEBI" id="CHEBI:15377"/>
        <dbReference type="ChEBI" id="CHEBI:15378"/>
        <dbReference type="ChEBI" id="CHEBI:33019"/>
        <dbReference type="ChEBI" id="CHEBI:71395"/>
        <dbReference type="ChEBI" id="CHEBI:172878"/>
    </reaction>
    <physiologicalReaction direction="left-to-right" evidence="13">
        <dbReference type="Rhea" id="RHEA:67393"/>
    </physiologicalReaction>
</comment>
<dbReference type="InterPro" id="IPR020084">
    <property type="entry name" value="NUDIX_hydrolase_CS"/>
</dbReference>
<evidence type="ECO:0000256" key="22">
    <source>
        <dbReference type="ARBA" id="ARBA00048894"/>
    </source>
</evidence>
<dbReference type="PRINTS" id="PR00502">
    <property type="entry name" value="NUDIXFAMILY"/>
</dbReference>
<evidence type="ECO:0000256" key="20">
    <source>
        <dbReference type="ARBA" id="ARBA00032071"/>
    </source>
</evidence>
<dbReference type="GO" id="GO:0042262">
    <property type="term" value="P:DNA protection"/>
    <property type="evidence" value="ECO:0007669"/>
    <property type="project" value="InterPro"/>
</dbReference>
<evidence type="ECO:0000256" key="3">
    <source>
        <dbReference type="ARBA" id="ARBA00005582"/>
    </source>
</evidence>
<accession>A0A3L6ZQK0</accession>
<comment type="subcellular location">
    <subcellularLocation>
        <location evidence="2">Cytoplasm</location>
    </subcellularLocation>
</comment>
<protein>
    <recommendedName>
        <fullName evidence="15">Oxidized purine nucleoside triphosphate hydrolase</fullName>
        <ecNumber evidence="14">3.6.1.56</ecNumber>
    </recommendedName>
    <alternativeName>
        <fullName evidence="19">2-hydroxy-dATP diphosphatase</fullName>
    </alternativeName>
    <alternativeName>
        <fullName evidence="18">7,8-dihydro-8-oxoguanine triphosphatase</fullName>
    </alternativeName>
    <alternativeName>
        <fullName evidence="17">8-oxo-dGTPase</fullName>
    </alternativeName>
    <alternativeName>
        <fullName evidence="20">Methylated purine nucleoside triphosphate hydrolase</fullName>
    </alternativeName>
    <alternativeName>
        <fullName evidence="16">Nucleoside diphosphate-linked moiety X motif 1</fullName>
    </alternativeName>
</protein>
<evidence type="ECO:0000256" key="21">
    <source>
        <dbReference type="ARBA" id="ARBA00048002"/>
    </source>
</evidence>
<comment type="catalytic activity">
    <reaction evidence="21">
        <text>N(6)-methyl-ATP + H2O = N(6)-methyl-AMP + diphosphate + H(+)</text>
        <dbReference type="Rhea" id="RHEA:67608"/>
        <dbReference type="ChEBI" id="CHEBI:15377"/>
        <dbReference type="ChEBI" id="CHEBI:15378"/>
        <dbReference type="ChEBI" id="CHEBI:33019"/>
        <dbReference type="ChEBI" id="CHEBI:144842"/>
        <dbReference type="ChEBI" id="CHEBI:172873"/>
    </reaction>
    <physiologicalReaction direction="left-to-right" evidence="21">
        <dbReference type="Rhea" id="RHEA:67609"/>
    </physiologicalReaction>
</comment>
<reference evidence="27 28" key="1">
    <citation type="submission" date="2018-10" db="EMBL/GenBank/DDBJ databases">
        <authorList>
            <person name="Li J."/>
        </authorList>
    </citation>
    <scope>NUCLEOTIDE SEQUENCE [LARGE SCALE GENOMIC DNA]</scope>
    <source>
        <strain evidence="27 28">CCTCC AB209002</strain>
    </source>
</reference>
<evidence type="ECO:0000256" key="11">
    <source>
        <dbReference type="ARBA" id="ARBA00024459"/>
    </source>
</evidence>
<evidence type="ECO:0000256" key="17">
    <source>
        <dbReference type="ARBA" id="ARBA00030634"/>
    </source>
</evidence>
<dbReference type="InterPro" id="IPR000086">
    <property type="entry name" value="NUDIX_hydrolase_dom"/>
</dbReference>
<evidence type="ECO:0000256" key="4">
    <source>
        <dbReference type="ARBA" id="ARBA00011245"/>
    </source>
</evidence>
<dbReference type="SUPFAM" id="SSF55811">
    <property type="entry name" value="Nudix"/>
    <property type="match status" value="1"/>
</dbReference>
<evidence type="ECO:0000259" key="26">
    <source>
        <dbReference type="PROSITE" id="PS51462"/>
    </source>
</evidence>
<gene>
    <name evidence="27" type="ORF">D9V29_10465</name>
</gene>
<evidence type="ECO:0000256" key="1">
    <source>
        <dbReference type="ARBA" id="ARBA00001946"/>
    </source>
</evidence>
<dbReference type="GO" id="GO:0046872">
    <property type="term" value="F:metal ion binding"/>
    <property type="evidence" value="ECO:0007669"/>
    <property type="project" value="UniProtKB-KW"/>
</dbReference>
<evidence type="ECO:0000313" key="28">
    <source>
        <dbReference type="Proteomes" id="UP000270299"/>
    </source>
</evidence>
<evidence type="ECO:0000256" key="12">
    <source>
        <dbReference type="ARBA" id="ARBA00024486"/>
    </source>
</evidence>
<keyword evidence="28" id="KW-1185">Reference proteome</keyword>
<dbReference type="InterPro" id="IPR003563">
    <property type="entry name" value="8ODP"/>
</dbReference>
<comment type="cofactor">
    <cofactor evidence="1">
        <name>Mg(2+)</name>
        <dbReference type="ChEBI" id="CHEBI:18420"/>
    </cofactor>
</comment>
<evidence type="ECO:0000256" key="5">
    <source>
        <dbReference type="ARBA" id="ARBA00022490"/>
    </source>
</evidence>
<dbReference type="PROSITE" id="PS51462">
    <property type="entry name" value="NUDIX"/>
    <property type="match status" value="1"/>
</dbReference>
<dbReference type="GO" id="GO:0008413">
    <property type="term" value="F:8-oxo-7,8-dihydroguanosine triphosphate pyrophosphatase activity"/>
    <property type="evidence" value="ECO:0007669"/>
    <property type="project" value="InterPro"/>
</dbReference>
<evidence type="ECO:0000256" key="13">
    <source>
        <dbReference type="ARBA" id="ARBA00024596"/>
    </source>
</evidence>
<dbReference type="PROSITE" id="PS00893">
    <property type="entry name" value="NUDIX_BOX"/>
    <property type="match status" value="1"/>
</dbReference>
<comment type="function">
    <text evidence="24">Oxidized purine nucleoside triphosphate hydrolase which is a prominent sanitizer of the oxidized nucleotide pool. Catalyzes the hydrolysis of 2-oxo-dATP (2-hydroxy-dATP) into 2-oxo-dAMP. Also has a significant hydrolase activity toward 2-oxo-ATP, 8-oxo-dGTP and 8-oxo-dATP. Through the hydrolysis of oxidized purine nucleoside triphosphates, prevents their incorporation into DNA and the subsequent transversions A:T to C:G and G:C to T:A. Also catalyzes the hydrolysis of methylated purine nucleoside triphosphate preventing their integration into DNA. Through this antimutagenic activity protects cells from oxidative stress.</text>
</comment>
<dbReference type="InterPro" id="IPR015797">
    <property type="entry name" value="NUDIX_hydrolase-like_dom_sf"/>
</dbReference>
<keyword evidence="5" id="KW-0963">Cytoplasm</keyword>
<evidence type="ECO:0000256" key="2">
    <source>
        <dbReference type="ARBA" id="ARBA00004496"/>
    </source>
</evidence>
<proteinExistence type="inferred from homology"/>
<dbReference type="GO" id="GO:0008828">
    <property type="term" value="F:dATP diphosphatase activity"/>
    <property type="evidence" value="ECO:0007669"/>
    <property type="project" value="UniProtKB-EC"/>
</dbReference>
<sequence length="183" mass="20198">MVGAPISAYARTMTAALPDLPEVCVCYILRVTASGGYEVLLGEKKKGLGLGKMVGPGGKLEPGESPAQAIIREVLEESGLSVREGDLTPLGRIRYEFPHRPAWSQVSWVFATRVWRGDIVESDELLLRWHPVDGIPFDRMWDDAKHWLPDALDGIWCERRFVFGADLSTVVDGDLPVTPAQRG</sequence>
<keyword evidence="8" id="KW-0460">Magnesium</keyword>
<evidence type="ECO:0000313" key="27">
    <source>
        <dbReference type="EMBL" id="RLP70213.1"/>
    </source>
</evidence>
<evidence type="ECO:0000256" key="18">
    <source>
        <dbReference type="ARBA" id="ARBA00030682"/>
    </source>
</evidence>
<evidence type="ECO:0000256" key="6">
    <source>
        <dbReference type="ARBA" id="ARBA00022723"/>
    </source>
</evidence>
<comment type="catalytic activity">
    <reaction evidence="22">
        <text>O(6)-methyl-dGTP + H2O = O(6)-methyl-dGMP + diphosphate + H(+)</text>
        <dbReference type="Rhea" id="RHEA:67600"/>
        <dbReference type="ChEBI" id="CHEBI:15377"/>
        <dbReference type="ChEBI" id="CHEBI:15378"/>
        <dbReference type="ChEBI" id="CHEBI:33019"/>
        <dbReference type="ChEBI" id="CHEBI:169974"/>
        <dbReference type="ChEBI" id="CHEBI:169975"/>
    </reaction>
    <physiologicalReaction direction="left-to-right" evidence="22">
        <dbReference type="Rhea" id="RHEA:67601"/>
    </physiologicalReaction>
</comment>
<dbReference type="AlphaFoldDB" id="A0A3L6ZQK0"/>
<evidence type="ECO:0000256" key="25">
    <source>
        <dbReference type="RuleBase" id="RU003476"/>
    </source>
</evidence>
<feature type="domain" description="Nudix hydrolase" evidence="26">
    <location>
        <begin position="19"/>
        <end position="156"/>
    </location>
</feature>
<dbReference type="EMBL" id="RCUV01000011">
    <property type="protein sequence ID" value="RLP70213.1"/>
    <property type="molecule type" value="Genomic_DNA"/>
</dbReference>
<dbReference type="PANTHER" id="PTHR43758:SF2">
    <property type="entry name" value="OXIDIZED PURINE NUCLEOSIDE TRIPHOSPHATE HYDROLASE"/>
    <property type="match status" value="1"/>
</dbReference>
<dbReference type="Pfam" id="PF00293">
    <property type="entry name" value="NUDIX"/>
    <property type="match status" value="1"/>
</dbReference>
<evidence type="ECO:0000256" key="23">
    <source>
        <dbReference type="ARBA" id="ARBA00049032"/>
    </source>
</evidence>
<dbReference type="InterPro" id="IPR020476">
    <property type="entry name" value="Nudix_hydrolase"/>
</dbReference>
<dbReference type="OrthoDB" id="9804563at2"/>
<dbReference type="PRINTS" id="PR01403">
    <property type="entry name" value="8OXTPHPHTASE"/>
</dbReference>
<dbReference type="PANTHER" id="PTHR43758">
    <property type="entry name" value="7,8-DIHYDRO-8-OXOGUANINE TRIPHOSPHATASE"/>
    <property type="match status" value="1"/>
</dbReference>
<keyword evidence="7 25" id="KW-0378">Hydrolase</keyword>
<dbReference type="GO" id="GO:0003723">
    <property type="term" value="F:RNA binding"/>
    <property type="evidence" value="ECO:0007669"/>
    <property type="project" value="UniProtKB-KW"/>
</dbReference>
<keyword evidence="9" id="KW-0694">RNA-binding</keyword>
<dbReference type="Gene3D" id="3.90.79.10">
    <property type="entry name" value="Nucleoside Triphosphate Pyrophosphohydrolase"/>
    <property type="match status" value="1"/>
</dbReference>
<keyword evidence="6" id="KW-0479">Metal-binding</keyword>
<dbReference type="GO" id="GO:0005737">
    <property type="term" value="C:cytoplasm"/>
    <property type="evidence" value="ECO:0007669"/>
    <property type="project" value="UniProtKB-SubCell"/>
</dbReference>
<dbReference type="EC" id="3.6.1.56" evidence="14"/>
<dbReference type="Proteomes" id="UP000270299">
    <property type="component" value="Unassembled WGS sequence"/>
</dbReference>
<evidence type="ECO:0000256" key="15">
    <source>
        <dbReference type="ARBA" id="ARBA00026218"/>
    </source>
</evidence>
<evidence type="ECO:0000256" key="14">
    <source>
        <dbReference type="ARBA" id="ARBA00026103"/>
    </source>
</evidence>
<evidence type="ECO:0000256" key="24">
    <source>
        <dbReference type="ARBA" id="ARBA00053094"/>
    </source>
</evidence>
<comment type="catalytic activity">
    <reaction evidence="11">
        <text>2-oxo-dATP + H2O = 2-oxo-dAMP + diphosphate + H(+)</text>
        <dbReference type="Rhea" id="RHEA:31583"/>
        <dbReference type="ChEBI" id="CHEBI:15377"/>
        <dbReference type="ChEBI" id="CHEBI:15378"/>
        <dbReference type="ChEBI" id="CHEBI:33019"/>
        <dbReference type="ChEBI" id="CHEBI:63212"/>
        <dbReference type="ChEBI" id="CHEBI:77897"/>
        <dbReference type="EC" id="3.6.1.56"/>
    </reaction>
    <physiologicalReaction direction="left-to-right" evidence="11">
        <dbReference type="Rhea" id="RHEA:31584"/>
    </physiologicalReaction>
</comment>